<reference evidence="4" key="1">
    <citation type="journal article" date="2019" name="Curr. Biol.">
        <title>Genome Sequence of Striga asiatica Provides Insight into the Evolution of Plant Parasitism.</title>
        <authorList>
            <person name="Yoshida S."/>
            <person name="Kim S."/>
            <person name="Wafula E.K."/>
            <person name="Tanskanen J."/>
            <person name="Kim Y.M."/>
            <person name="Honaas L."/>
            <person name="Yang Z."/>
            <person name="Spallek T."/>
            <person name="Conn C.E."/>
            <person name="Ichihashi Y."/>
            <person name="Cheong K."/>
            <person name="Cui S."/>
            <person name="Der J.P."/>
            <person name="Gundlach H."/>
            <person name="Jiao Y."/>
            <person name="Hori C."/>
            <person name="Ishida J.K."/>
            <person name="Kasahara H."/>
            <person name="Kiba T."/>
            <person name="Kim M.S."/>
            <person name="Koo N."/>
            <person name="Laohavisit A."/>
            <person name="Lee Y.H."/>
            <person name="Lumba S."/>
            <person name="McCourt P."/>
            <person name="Mortimer J.C."/>
            <person name="Mutuku J.M."/>
            <person name="Nomura T."/>
            <person name="Sasaki-Sekimoto Y."/>
            <person name="Seto Y."/>
            <person name="Wang Y."/>
            <person name="Wakatake T."/>
            <person name="Sakakibara H."/>
            <person name="Demura T."/>
            <person name="Yamaguchi S."/>
            <person name="Yoneyama K."/>
            <person name="Manabe R.I."/>
            <person name="Nelson D.C."/>
            <person name="Schulman A.H."/>
            <person name="Timko M.P."/>
            <person name="dePamphilis C.W."/>
            <person name="Choi D."/>
            <person name="Shirasu K."/>
        </authorList>
    </citation>
    <scope>NUCLEOTIDE SEQUENCE [LARGE SCALE GENOMIC DNA]</scope>
    <source>
        <strain evidence="4">cv. UVA1</strain>
    </source>
</reference>
<dbReference type="InterPro" id="IPR036875">
    <property type="entry name" value="Znf_CCHC_sf"/>
</dbReference>
<accession>A0A5A7P7P3</accession>
<dbReference type="EMBL" id="BKCP01003335">
    <property type="protein sequence ID" value="GER28825.1"/>
    <property type="molecule type" value="Genomic_DNA"/>
</dbReference>
<feature type="domain" description="CCHC-type" evidence="2">
    <location>
        <begin position="118"/>
        <end position="133"/>
    </location>
</feature>
<proteinExistence type="predicted"/>
<keyword evidence="1" id="KW-0479">Metal-binding</keyword>
<evidence type="ECO:0000313" key="3">
    <source>
        <dbReference type="EMBL" id="GER28825.1"/>
    </source>
</evidence>
<evidence type="ECO:0000259" key="2">
    <source>
        <dbReference type="PROSITE" id="PS50158"/>
    </source>
</evidence>
<keyword evidence="4" id="KW-1185">Reference proteome</keyword>
<evidence type="ECO:0000256" key="1">
    <source>
        <dbReference type="PROSITE-ProRule" id="PRU00047"/>
    </source>
</evidence>
<name>A0A5A7P7P3_STRAF</name>
<dbReference type="GO" id="GO:0003676">
    <property type="term" value="F:nucleic acid binding"/>
    <property type="evidence" value="ECO:0007669"/>
    <property type="project" value="InterPro"/>
</dbReference>
<feature type="non-terminal residue" evidence="3">
    <location>
        <position position="186"/>
    </location>
</feature>
<comment type="caution">
    <text evidence="3">The sequence shown here is derived from an EMBL/GenBank/DDBJ whole genome shotgun (WGS) entry which is preliminary data.</text>
</comment>
<sequence>SGCMVKGKVNARFDKYLEELRDNNAIIVMDDADVELVVSQLVPINGSPHVGSYVHPTIVATSKDSVVVNKMIDAYVFTTTESLDVATMIRCSLALPLGPTSAATSAAQRGRQSGGLWCFSCGELGHQQSACPQPGVGRTLFTNETGAFDDHPYALPEFDEEPTERIKDLHGDVGMPWYFSALAWRL</sequence>
<dbReference type="Proteomes" id="UP000325081">
    <property type="component" value="Unassembled WGS sequence"/>
</dbReference>
<dbReference type="GO" id="GO:0008270">
    <property type="term" value="F:zinc ion binding"/>
    <property type="evidence" value="ECO:0007669"/>
    <property type="project" value="UniProtKB-KW"/>
</dbReference>
<gene>
    <name evidence="3" type="ORF">STAS_04662</name>
</gene>
<evidence type="ECO:0000313" key="4">
    <source>
        <dbReference type="Proteomes" id="UP000325081"/>
    </source>
</evidence>
<dbReference type="PROSITE" id="PS50158">
    <property type="entry name" value="ZF_CCHC"/>
    <property type="match status" value="1"/>
</dbReference>
<keyword evidence="1" id="KW-0862">Zinc</keyword>
<dbReference type="OrthoDB" id="1706656at2759"/>
<dbReference type="SUPFAM" id="SSF57756">
    <property type="entry name" value="Retrovirus zinc finger-like domains"/>
    <property type="match status" value="1"/>
</dbReference>
<dbReference type="InterPro" id="IPR001878">
    <property type="entry name" value="Znf_CCHC"/>
</dbReference>
<organism evidence="3 4">
    <name type="scientific">Striga asiatica</name>
    <name type="common">Asiatic witchweed</name>
    <name type="synonym">Buchnera asiatica</name>
    <dbReference type="NCBI Taxonomy" id="4170"/>
    <lineage>
        <taxon>Eukaryota</taxon>
        <taxon>Viridiplantae</taxon>
        <taxon>Streptophyta</taxon>
        <taxon>Embryophyta</taxon>
        <taxon>Tracheophyta</taxon>
        <taxon>Spermatophyta</taxon>
        <taxon>Magnoliopsida</taxon>
        <taxon>eudicotyledons</taxon>
        <taxon>Gunneridae</taxon>
        <taxon>Pentapetalae</taxon>
        <taxon>asterids</taxon>
        <taxon>lamiids</taxon>
        <taxon>Lamiales</taxon>
        <taxon>Orobanchaceae</taxon>
        <taxon>Buchnereae</taxon>
        <taxon>Striga</taxon>
    </lineage>
</organism>
<dbReference type="Pfam" id="PF00098">
    <property type="entry name" value="zf-CCHC"/>
    <property type="match status" value="1"/>
</dbReference>
<dbReference type="AlphaFoldDB" id="A0A5A7P7P3"/>
<feature type="non-terminal residue" evidence="3">
    <location>
        <position position="1"/>
    </location>
</feature>
<keyword evidence="1" id="KW-0863">Zinc-finger</keyword>
<protein>
    <submittedName>
        <fullName evidence="3">Aldehyde dehydrogenase</fullName>
    </submittedName>
</protein>